<protein>
    <submittedName>
        <fullName evidence="10">4-amino-4-deoxy-L-arabinose transferase-like glycosyltransferase</fullName>
    </submittedName>
</protein>
<reference evidence="10 11" key="1">
    <citation type="submission" date="2020-08" db="EMBL/GenBank/DDBJ databases">
        <title>Genomic Encyclopedia of Type Strains, Phase IV (KMG-IV): sequencing the most valuable type-strain genomes for metagenomic binning, comparative biology and taxonomic classification.</title>
        <authorList>
            <person name="Goeker M."/>
        </authorList>
    </citation>
    <scope>NUCLEOTIDE SEQUENCE [LARGE SCALE GENOMIC DNA]</scope>
    <source>
        <strain evidence="10 11">DSM 105137</strain>
    </source>
</reference>
<keyword evidence="4 10" id="KW-0808">Transferase</keyword>
<dbReference type="Proteomes" id="UP000576209">
    <property type="component" value="Unassembled WGS sequence"/>
</dbReference>
<sequence length="537" mass="60449">MNSGKEIFLAIGALLLICVLWSWGLGQLWLFDWDEINFAEIAREMHLTGNLLQPTINYLPFHEKPPLFAWMQWLSYRALGVNEFAARFPNILCGAATLSFLAYYGRRRGIGYWWAAFYAGSLLPALYFRSGIIDPWFNLFILLAVVRLFSPGPVSLPTILLSGLLLGLAILTKGPVAALIVGLVALGLLLRRRGKSWYAYLLVGLLSLLPAALWLTALWQEDGGYFVRAFFEYQWRLFTKEDAGHGGFFGYHVVVLLIGCFPAALFALPALVDSRKYGSPTDRGMRMLFWVTLILFSIVSTKIVHYSSLCYFPLTWFAARWTAAAGPHTLFPQRLLVGLRSVWGLYLFAALLIAVAGWTMAYWLPLVTDSELASRLEMPVSWPWYTILPTLIVASLLLVDAYLKPPRRSRAALHLLAMFLFCLVALPVFAPRIQQYTQGAAVEFYRSFAGQDVLLGTCRYKSYTPLFYGAVTQEQGGRTREQTFYDAIPHPLYFSSPLRLTEKARGDVPDAELLYQRGGFSFFRRPVPPPAVNGPAN</sequence>
<feature type="transmembrane region" description="Helical" evidence="8">
    <location>
        <begin position="164"/>
        <end position="190"/>
    </location>
</feature>
<dbReference type="GO" id="GO:0009103">
    <property type="term" value="P:lipopolysaccharide biosynthetic process"/>
    <property type="evidence" value="ECO:0007669"/>
    <property type="project" value="UniProtKB-ARBA"/>
</dbReference>
<evidence type="ECO:0000256" key="7">
    <source>
        <dbReference type="ARBA" id="ARBA00023136"/>
    </source>
</evidence>
<dbReference type="GO" id="GO:0005886">
    <property type="term" value="C:plasma membrane"/>
    <property type="evidence" value="ECO:0007669"/>
    <property type="project" value="UniProtKB-SubCell"/>
</dbReference>
<evidence type="ECO:0000256" key="6">
    <source>
        <dbReference type="ARBA" id="ARBA00022989"/>
    </source>
</evidence>
<feature type="transmembrane region" description="Helical" evidence="8">
    <location>
        <begin position="343"/>
        <end position="364"/>
    </location>
</feature>
<feature type="transmembrane region" description="Helical" evidence="8">
    <location>
        <begin position="110"/>
        <end position="128"/>
    </location>
</feature>
<proteinExistence type="predicted"/>
<dbReference type="GO" id="GO:0010041">
    <property type="term" value="P:response to iron(III) ion"/>
    <property type="evidence" value="ECO:0007669"/>
    <property type="project" value="TreeGrafter"/>
</dbReference>
<dbReference type="PANTHER" id="PTHR33908">
    <property type="entry name" value="MANNOSYLTRANSFERASE YKCB-RELATED"/>
    <property type="match status" value="1"/>
</dbReference>
<keyword evidence="2" id="KW-1003">Cell membrane</keyword>
<keyword evidence="5 8" id="KW-0812">Transmembrane</keyword>
<dbReference type="InterPro" id="IPR050297">
    <property type="entry name" value="LipidA_mod_glycosyltrf_83"/>
</dbReference>
<feature type="transmembrane region" description="Helical" evidence="8">
    <location>
        <begin position="197"/>
        <end position="219"/>
    </location>
</feature>
<feature type="transmembrane region" description="Helical" evidence="8">
    <location>
        <begin position="311"/>
        <end position="331"/>
    </location>
</feature>
<evidence type="ECO:0000256" key="5">
    <source>
        <dbReference type="ARBA" id="ARBA00022692"/>
    </source>
</evidence>
<gene>
    <name evidence="10" type="ORF">GGR28_002486</name>
</gene>
<dbReference type="PANTHER" id="PTHR33908:SF3">
    <property type="entry name" value="UNDECAPRENYL PHOSPHATE-ALPHA-4-AMINO-4-DEOXY-L-ARABINOSE ARABINOSYL TRANSFERASE"/>
    <property type="match status" value="1"/>
</dbReference>
<keyword evidence="7 8" id="KW-0472">Membrane</keyword>
<feature type="transmembrane region" description="Helical" evidence="8">
    <location>
        <begin position="412"/>
        <end position="430"/>
    </location>
</feature>
<keyword evidence="6 8" id="KW-1133">Transmembrane helix</keyword>
<evidence type="ECO:0000256" key="2">
    <source>
        <dbReference type="ARBA" id="ARBA00022475"/>
    </source>
</evidence>
<organism evidence="10 11">
    <name type="scientific">Neolewinella aquimaris</name>
    <dbReference type="NCBI Taxonomy" id="1835722"/>
    <lineage>
        <taxon>Bacteria</taxon>
        <taxon>Pseudomonadati</taxon>
        <taxon>Bacteroidota</taxon>
        <taxon>Saprospiria</taxon>
        <taxon>Saprospirales</taxon>
        <taxon>Lewinellaceae</taxon>
        <taxon>Neolewinella</taxon>
    </lineage>
</organism>
<dbReference type="RefSeq" id="WP_183496099.1">
    <property type="nucleotide sequence ID" value="NZ_JACIFF010000006.1"/>
</dbReference>
<feature type="transmembrane region" description="Helical" evidence="8">
    <location>
        <begin position="249"/>
        <end position="272"/>
    </location>
</feature>
<keyword evidence="11" id="KW-1185">Reference proteome</keyword>
<feature type="transmembrane region" description="Helical" evidence="8">
    <location>
        <begin position="7"/>
        <end position="24"/>
    </location>
</feature>
<evidence type="ECO:0000256" key="3">
    <source>
        <dbReference type="ARBA" id="ARBA00022676"/>
    </source>
</evidence>
<feature type="transmembrane region" description="Helical" evidence="8">
    <location>
        <begin position="284"/>
        <end position="305"/>
    </location>
</feature>
<evidence type="ECO:0000259" key="9">
    <source>
        <dbReference type="Pfam" id="PF13231"/>
    </source>
</evidence>
<keyword evidence="3" id="KW-0328">Glycosyltransferase</keyword>
<name>A0A840EDH6_9BACT</name>
<dbReference type="EMBL" id="JACIFF010000006">
    <property type="protein sequence ID" value="MBB4079859.1"/>
    <property type="molecule type" value="Genomic_DNA"/>
</dbReference>
<evidence type="ECO:0000256" key="8">
    <source>
        <dbReference type="SAM" id="Phobius"/>
    </source>
</evidence>
<dbReference type="AlphaFoldDB" id="A0A840EDH6"/>
<comment type="subcellular location">
    <subcellularLocation>
        <location evidence="1">Cell membrane</location>
        <topology evidence="1">Multi-pass membrane protein</topology>
    </subcellularLocation>
</comment>
<evidence type="ECO:0000256" key="1">
    <source>
        <dbReference type="ARBA" id="ARBA00004651"/>
    </source>
</evidence>
<evidence type="ECO:0000313" key="11">
    <source>
        <dbReference type="Proteomes" id="UP000576209"/>
    </source>
</evidence>
<feature type="transmembrane region" description="Helical" evidence="8">
    <location>
        <begin position="384"/>
        <end position="403"/>
    </location>
</feature>
<comment type="caution">
    <text evidence="10">The sequence shown here is derived from an EMBL/GenBank/DDBJ whole genome shotgun (WGS) entry which is preliminary data.</text>
</comment>
<dbReference type="GO" id="GO:0016763">
    <property type="term" value="F:pentosyltransferase activity"/>
    <property type="evidence" value="ECO:0007669"/>
    <property type="project" value="TreeGrafter"/>
</dbReference>
<dbReference type="InterPro" id="IPR038731">
    <property type="entry name" value="RgtA/B/C-like"/>
</dbReference>
<dbReference type="Pfam" id="PF13231">
    <property type="entry name" value="PMT_2"/>
    <property type="match status" value="1"/>
</dbReference>
<accession>A0A840EDH6</accession>
<feature type="domain" description="Glycosyltransferase RgtA/B/C/D-like" evidence="9">
    <location>
        <begin position="64"/>
        <end position="213"/>
    </location>
</feature>
<evidence type="ECO:0000313" key="10">
    <source>
        <dbReference type="EMBL" id="MBB4079859.1"/>
    </source>
</evidence>
<evidence type="ECO:0000256" key="4">
    <source>
        <dbReference type="ARBA" id="ARBA00022679"/>
    </source>
</evidence>